<dbReference type="Proteomes" id="UP001162992">
    <property type="component" value="Chromosome 3"/>
</dbReference>
<organism evidence="1 2">
    <name type="scientific">Diphasiastrum complanatum</name>
    <name type="common">Issler's clubmoss</name>
    <name type="synonym">Lycopodium complanatum</name>
    <dbReference type="NCBI Taxonomy" id="34168"/>
    <lineage>
        <taxon>Eukaryota</taxon>
        <taxon>Viridiplantae</taxon>
        <taxon>Streptophyta</taxon>
        <taxon>Embryophyta</taxon>
        <taxon>Tracheophyta</taxon>
        <taxon>Lycopodiopsida</taxon>
        <taxon>Lycopodiales</taxon>
        <taxon>Lycopodiaceae</taxon>
        <taxon>Lycopodioideae</taxon>
        <taxon>Diphasiastrum</taxon>
    </lineage>
</organism>
<dbReference type="EMBL" id="CM055094">
    <property type="protein sequence ID" value="KAJ7561369.1"/>
    <property type="molecule type" value="Genomic_DNA"/>
</dbReference>
<accession>A0ACC2E4L6</accession>
<keyword evidence="2" id="KW-1185">Reference proteome</keyword>
<reference evidence="2" key="1">
    <citation type="journal article" date="2024" name="Proc. Natl. Acad. Sci. U.S.A.">
        <title>Extraordinary preservation of gene collinearity over three hundred million years revealed in homosporous lycophytes.</title>
        <authorList>
            <person name="Li C."/>
            <person name="Wickell D."/>
            <person name="Kuo L.Y."/>
            <person name="Chen X."/>
            <person name="Nie B."/>
            <person name="Liao X."/>
            <person name="Peng D."/>
            <person name="Ji J."/>
            <person name="Jenkins J."/>
            <person name="Williams M."/>
            <person name="Shu S."/>
            <person name="Plott C."/>
            <person name="Barry K."/>
            <person name="Rajasekar S."/>
            <person name="Grimwood J."/>
            <person name="Han X."/>
            <person name="Sun S."/>
            <person name="Hou Z."/>
            <person name="He W."/>
            <person name="Dai G."/>
            <person name="Sun C."/>
            <person name="Schmutz J."/>
            <person name="Leebens-Mack J.H."/>
            <person name="Li F.W."/>
            <person name="Wang L."/>
        </authorList>
    </citation>
    <scope>NUCLEOTIDE SEQUENCE [LARGE SCALE GENOMIC DNA]</scope>
    <source>
        <strain evidence="2">cv. PW_Plant_1</strain>
    </source>
</reference>
<evidence type="ECO:0000313" key="2">
    <source>
        <dbReference type="Proteomes" id="UP001162992"/>
    </source>
</evidence>
<proteinExistence type="predicted"/>
<sequence>MAFIEKTNFNIRKPTFFEDGSDDYPKGFSDLCERATQLGLNFEENIQWTQNSIKRMNALLDDVYFELQPSEADRKEREYVIQFLDSVVRRRIPGSRIVAFGSYVMDMFTSRSDLDLSLMIGDEDYSRDDKLRFLKRLRKSLYKLENDQKTISKIQAVMRATVPVVKFVVSRTGTECDISVENKDGVLKSTLLWIFSSMDVRFRQLCFLLKHWAKAQDVNQPKDGTLSSFAIILLVAFHLQTRSPPIFPPFCVFLEGLDLKATPSMFSEVERRVEMFKRRNPGRINTESVSQLFATFFAKLVAVEDMWQQGLCASAYKGGWITKYWANNTTGIISVEDFTDRSQNSARAVSRKEFDRIYHCFKTSLAVIQKPLINKHDSDELMGVLFVSHVTPGKRRSEERLLFSREKQQKLDPAASRLLQQPADLDDFPERARMTSVSRGSMQRQVEHISMLRQEQLHYQQPPVPYITNHLQSFSLQGQAFHVPHYLKPQHVVLVPSGIEQLPDRSYVPAAVGPQIGFPSNEYALSQKVFVPEHVEYDANRYAHPYHHPHTQVQPWLNRKSHMGNWRRI</sequence>
<protein>
    <submittedName>
        <fullName evidence="1">Uncharacterized protein</fullName>
    </submittedName>
</protein>
<evidence type="ECO:0000313" key="1">
    <source>
        <dbReference type="EMBL" id="KAJ7561369.1"/>
    </source>
</evidence>
<gene>
    <name evidence="1" type="ORF">O6H91_03G025700</name>
</gene>
<comment type="caution">
    <text evidence="1">The sequence shown here is derived from an EMBL/GenBank/DDBJ whole genome shotgun (WGS) entry which is preliminary data.</text>
</comment>
<name>A0ACC2E4L6_DIPCM</name>